<feature type="compositionally biased region" description="Polar residues" evidence="1">
    <location>
        <begin position="119"/>
        <end position="130"/>
    </location>
</feature>
<gene>
    <name evidence="2" type="ORF">Tco_1124076</name>
</gene>
<dbReference type="EMBL" id="BQNB010021560">
    <property type="protein sequence ID" value="GJU07646.1"/>
    <property type="molecule type" value="Genomic_DNA"/>
</dbReference>
<evidence type="ECO:0000313" key="2">
    <source>
        <dbReference type="EMBL" id="GJU07646.1"/>
    </source>
</evidence>
<comment type="caution">
    <text evidence="2">The sequence shown here is derived from an EMBL/GenBank/DDBJ whole genome shotgun (WGS) entry which is preliminary data.</text>
</comment>
<sequence>MDIYHVCYFGYVDQRADRDNSPIDLFTQLALPQPVLFPVENLTVHDNLGSSSSSSDSSPVHSLGLDASDQAHSGSSTRDVSPRLCYPQRRAPQCRDSSGRPMHLSSHSAGPSRKRCRSSVDSVPLSTPVTGSLAPTHAYHLPPRKREARMTTEGLRAGTPALEIREVVSNPNNVPLVMEEDCFRAAREDSPDSSGTQGWPISSFRQIRRDRDDALRGLWRLAFVSWEGLWPFSPSSSCTHDLVGTLGPMG</sequence>
<reference evidence="2" key="1">
    <citation type="journal article" date="2022" name="Int. J. Mol. Sci.">
        <title>Draft Genome of Tanacetum Coccineum: Genomic Comparison of Closely Related Tanacetum-Family Plants.</title>
        <authorList>
            <person name="Yamashiro T."/>
            <person name="Shiraishi A."/>
            <person name="Nakayama K."/>
            <person name="Satake H."/>
        </authorList>
    </citation>
    <scope>NUCLEOTIDE SEQUENCE</scope>
</reference>
<evidence type="ECO:0000256" key="1">
    <source>
        <dbReference type="SAM" id="MobiDB-lite"/>
    </source>
</evidence>
<dbReference type="Proteomes" id="UP001151760">
    <property type="component" value="Unassembled WGS sequence"/>
</dbReference>
<accession>A0ABQ5J545</accession>
<evidence type="ECO:0000313" key="3">
    <source>
        <dbReference type="Proteomes" id="UP001151760"/>
    </source>
</evidence>
<feature type="compositionally biased region" description="Polar residues" evidence="1">
    <location>
        <begin position="70"/>
        <end position="79"/>
    </location>
</feature>
<keyword evidence="3" id="KW-1185">Reference proteome</keyword>
<reference evidence="2" key="2">
    <citation type="submission" date="2022-01" db="EMBL/GenBank/DDBJ databases">
        <authorList>
            <person name="Yamashiro T."/>
            <person name="Shiraishi A."/>
            <person name="Satake H."/>
            <person name="Nakayama K."/>
        </authorList>
    </citation>
    <scope>NUCLEOTIDE SEQUENCE</scope>
</reference>
<name>A0ABQ5J545_9ASTR</name>
<organism evidence="2 3">
    <name type="scientific">Tanacetum coccineum</name>
    <dbReference type="NCBI Taxonomy" id="301880"/>
    <lineage>
        <taxon>Eukaryota</taxon>
        <taxon>Viridiplantae</taxon>
        <taxon>Streptophyta</taxon>
        <taxon>Embryophyta</taxon>
        <taxon>Tracheophyta</taxon>
        <taxon>Spermatophyta</taxon>
        <taxon>Magnoliopsida</taxon>
        <taxon>eudicotyledons</taxon>
        <taxon>Gunneridae</taxon>
        <taxon>Pentapetalae</taxon>
        <taxon>asterids</taxon>
        <taxon>campanulids</taxon>
        <taxon>Asterales</taxon>
        <taxon>Asteraceae</taxon>
        <taxon>Asteroideae</taxon>
        <taxon>Anthemideae</taxon>
        <taxon>Anthemidinae</taxon>
        <taxon>Tanacetum</taxon>
    </lineage>
</organism>
<protein>
    <submittedName>
        <fullName evidence="2">Uncharacterized protein</fullName>
    </submittedName>
</protein>
<feature type="region of interest" description="Disordered" evidence="1">
    <location>
        <begin position="48"/>
        <end position="138"/>
    </location>
</feature>
<proteinExistence type="predicted"/>